<dbReference type="Pfam" id="PF01826">
    <property type="entry name" value="TIL"/>
    <property type="match status" value="1"/>
</dbReference>
<dbReference type="CDD" id="cd19941">
    <property type="entry name" value="TIL"/>
    <property type="match status" value="1"/>
</dbReference>
<evidence type="ECO:0000256" key="6">
    <source>
        <dbReference type="SAM" id="SignalP"/>
    </source>
</evidence>
<evidence type="ECO:0000259" key="8">
    <source>
        <dbReference type="PROSITE" id="PS51233"/>
    </source>
</evidence>
<dbReference type="OrthoDB" id="5874307at2759"/>
<dbReference type="InterPro" id="IPR000742">
    <property type="entry name" value="EGF"/>
</dbReference>
<dbReference type="PROSITE" id="PS00022">
    <property type="entry name" value="EGF_1"/>
    <property type="match status" value="2"/>
</dbReference>
<feature type="disulfide bond" evidence="5">
    <location>
        <begin position="115"/>
        <end position="124"/>
    </location>
</feature>
<feature type="signal peptide" evidence="6">
    <location>
        <begin position="1"/>
        <end position="17"/>
    </location>
</feature>
<dbReference type="SMART" id="SM00181">
    <property type="entry name" value="EGF"/>
    <property type="match status" value="5"/>
</dbReference>
<dbReference type="InterPro" id="IPR014716">
    <property type="entry name" value="Fibrinogen_a/b/g_C_1"/>
</dbReference>
<dbReference type="PROSITE" id="PS51233">
    <property type="entry name" value="VWFD"/>
    <property type="match status" value="1"/>
</dbReference>
<dbReference type="InterPro" id="IPR000152">
    <property type="entry name" value="EGF-type_Asp/Asn_hydroxyl_site"/>
</dbReference>
<dbReference type="Gene3D" id="2.10.25.10">
    <property type="entry name" value="Laminin"/>
    <property type="match status" value="4"/>
</dbReference>
<dbReference type="InterPro" id="IPR049883">
    <property type="entry name" value="NOTCH1_EGF-like"/>
</dbReference>
<organism evidence="10 11">
    <name type="scientific">Caenorhabditis auriculariae</name>
    <dbReference type="NCBI Taxonomy" id="2777116"/>
    <lineage>
        <taxon>Eukaryota</taxon>
        <taxon>Metazoa</taxon>
        <taxon>Ecdysozoa</taxon>
        <taxon>Nematoda</taxon>
        <taxon>Chromadorea</taxon>
        <taxon>Rhabditida</taxon>
        <taxon>Rhabditina</taxon>
        <taxon>Rhabditomorpha</taxon>
        <taxon>Rhabditoidea</taxon>
        <taxon>Rhabditidae</taxon>
        <taxon>Peloderinae</taxon>
        <taxon>Caenorhabditis</taxon>
    </lineage>
</organism>
<dbReference type="InterPro" id="IPR001881">
    <property type="entry name" value="EGF-like_Ca-bd_dom"/>
</dbReference>
<keyword evidence="4 5" id="KW-1015">Disulfide bond</keyword>
<evidence type="ECO:0000256" key="3">
    <source>
        <dbReference type="ARBA" id="ARBA00022900"/>
    </source>
</evidence>
<dbReference type="PROSITE" id="PS51257">
    <property type="entry name" value="PROKAR_LIPOPROTEIN"/>
    <property type="match status" value="1"/>
</dbReference>
<feature type="chain" id="PRO_5035908722" evidence="6">
    <location>
        <begin position="18"/>
        <end position="884"/>
    </location>
</feature>
<dbReference type="InterPro" id="IPR002181">
    <property type="entry name" value="Fibrinogen_a/b/g_C_dom"/>
</dbReference>
<evidence type="ECO:0000259" key="7">
    <source>
        <dbReference type="PROSITE" id="PS50026"/>
    </source>
</evidence>
<evidence type="ECO:0000313" key="10">
    <source>
        <dbReference type="EMBL" id="CAD6185209.1"/>
    </source>
</evidence>
<name>A0A8S1GPM7_9PELO</name>
<dbReference type="GO" id="GO:0005509">
    <property type="term" value="F:calcium ion binding"/>
    <property type="evidence" value="ECO:0007669"/>
    <property type="project" value="InterPro"/>
</dbReference>
<dbReference type="SUPFAM" id="SSF57196">
    <property type="entry name" value="EGF/Laminin"/>
    <property type="match status" value="2"/>
</dbReference>
<sequence length="884" mass="97348">MARQGLLLLAFVAVVSCIPTDDPHCYGLGCESKEALLEIISKLQQEKHAEYHAPRKNPAFKRAATVKKFLNKIGSDSAVSATADCNICSDPTKCINGGTCVPDPKDPFGSYHCLCPDNTTGQNCQTVIVCNQNSCGKNARCFVQNHQLNCVCNPGYSGSNPKTTGCGARTVQSCMNGDPHYTTFDGLYFNYQGTCPYVFSQPCTNLVEPYAYYSVRAKNELLSTGSSVSSVSEIEVDFYNRTVHIDGRSKWVMVDGLQVRLPWYYPSSTDPKITITYNGNTFFVFNDQNVKVTYTNTYTVCIQVPDIPEFSGEKTLCGFAGNRDGNWNDDVVNRNGSVYFITNDHQPPNGAGATGFLQTQDSWITDNFLKLREGQEICITGEILNNNTQCDTQKAVIACNPILQAENNQGPFAVCSQLPNATVTGIYNDCVYDVCRHPELICTALYGFVQACQAELPLATFPNWRTDTKCTLACPLNSHYEPCASSCPGSCYNPFPADCDHGCSDSCACDPGYVVDNTVTSVLRCIPIQQCGCVDQYGYSHPAGTPWISDNCTIWHECQNGTLYSEYRPCSQYGACDIVDLQQKCNCLPGFSGNGYNCTDINECLDPASCSVDKKQGTCTNTIGSYNCTCNDFYTGRNCELYMPRRHCADLYRYWKYTASGVYDINPPYVVNGQPAFTNYTVYCDMETDGGGFTLMSFDDGSANVNKSYQQYVTGFGDPKTQKLWLGLDLIHGMTTLGAHTLRLVLFRCANNGFPEKTTDCTYGSFKVLGADTQYSVVIPKACTGTESAANYYQDGWARWNLSGVGPKFSTFDNETSKNFTCSKTFQNTGFWFDITIRCGAANLNGVRFSCNNIPTAYESYLSWAGDPLGQATLLLRPAGYPNY</sequence>
<dbReference type="EMBL" id="CAJGYM010000002">
    <property type="protein sequence ID" value="CAD6185209.1"/>
    <property type="molecule type" value="Genomic_DNA"/>
</dbReference>
<dbReference type="SMART" id="SM00179">
    <property type="entry name" value="EGF_CA"/>
    <property type="match status" value="2"/>
</dbReference>
<feature type="domain" description="Fibrinogen C-terminal" evidence="9">
    <location>
        <begin position="639"/>
        <end position="880"/>
    </location>
</feature>
<keyword evidence="1 5" id="KW-0245">EGF-like domain</keyword>
<gene>
    <name evidence="10" type="ORF">CAUJ_LOCUS1128</name>
</gene>
<dbReference type="PANTHER" id="PTHR46160">
    <property type="entry name" value="ALPHA-TECTORIN-RELATED"/>
    <property type="match status" value="1"/>
</dbReference>
<keyword evidence="2 6" id="KW-0732">Signal</keyword>
<dbReference type="CDD" id="cd00054">
    <property type="entry name" value="EGF_CA"/>
    <property type="match status" value="2"/>
</dbReference>
<dbReference type="SUPFAM" id="SSF56496">
    <property type="entry name" value="Fibrinogen C-terminal domain-like"/>
    <property type="match status" value="1"/>
</dbReference>
<dbReference type="NCBIfam" id="NF040941">
    <property type="entry name" value="GGGWT_bact"/>
    <property type="match status" value="1"/>
</dbReference>
<dbReference type="PROSITE" id="PS51406">
    <property type="entry name" value="FIBRINOGEN_C_2"/>
    <property type="match status" value="1"/>
</dbReference>
<dbReference type="PANTHER" id="PTHR46160:SF9">
    <property type="entry name" value="PROTEIN PRY2-RELATED"/>
    <property type="match status" value="1"/>
</dbReference>
<dbReference type="InterPro" id="IPR036084">
    <property type="entry name" value="Ser_inhib-like_sf"/>
</dbReference>
<dbReference type="Pfam" id="PF00094">
    <property type="entry name" value="VWD"/>
    <property type="match status" value="1"/>
</dbReference>
<dbReference type="InterPro" id="IPR052749">
    <property type="entry name" value="Alpha-tectorin"/>
</dbReference>
<dbReference type="InterPro" id="IPR001846">
    <property type="entry name" value="VWF_type-D"/>
</dbReference>
<feature type="domain" description="VWFD" evidence="8">
    <location>
        <begin position="171"/>
        <end position="363"/>
    </location>
</feature>
<feature type="domain" description="EGF-like" evidence="7">
    <location>
        <begin position="600"/>
        <end position="640"/>
    </location>
</feature>
<dbReference type="GO" id="GO:0004867">
    <property type="term" value="F:serine-type endopeptidase inhibitor activity"/>
    <property type="evidence" value="ECO:0007669"/>
    <property type="project" value="UniProtKB-KW"/>
</dbReference>
<feature type="domain" description="EGF-like" evidence="7">
    <location>
        <begin position="126"/>
        <end position="162"/>
    </location>
</feature>
<dbReference type="InterPro" id="IPR002919">
    <property type="entry name" value="TIL_dom"/>
</dbReference>
<dbReference type="SMART" id="SM00216">
    <property type="entry name" value="VWD"/>
    <property type="match status" value="1"/>
</dbReference>
<dbReference type="Pfam" id="PF00147">
    <property type="entry name" value="Fibrinogen_C"/>
    <property type="match status" value="1"/>
</dbReference>
<evidence type="ECO:0000256" key="2">
    <source>
        <dbReference type="ARBA" id="ARBA00022729"/>
    </source>
</evidence>
<keyword evidence="3" id="KW-0646">Protease inhibitor</keyword>
<keyword evidence="11" id="KW-1185">Reference proteome</keyword>
<comment type="caution">
    <text evidence="5">Lacks conserved residue(s) required for the propagation of feature annotation.</text>
</comment>
<feature type="disulfide bond" evidence="5">
    <location>
        <begin position="630"/>
        <end position="639"/>
    </location>
</feature>
<accession>A0A8S1GPM7</accession>
<reference evidence="10" key="1">
    <citation type="submission" date="2020-10" db="EMBL/GenBank/DDBJ databases">
        <authorList>
            <person name="Kikuchi T."/>
        </authorList>
    </citation>
    <scope>NUCLEOTIDE SEQUENCE</scope>
    <source>
        <strain evidence="10">NKZ352</strain>
    </source>
</reference>
<evidence type="ECO:0000313" key="11">
    <source>
        <dbReference type="Proteomes" id="UP000835052"/>
    </source>
</evidence>
<dbReference type="SMART" id="SM00186">
    <property type="entry name" value="FBG"/>
    <property type="match status" value="1"/>
</dbReference>
<protein>
    <submittedName>
        <fullName evidence="10">Uncharacterized protein</fullName>
    </submittedName>
</protein>
<comment type="caution">
    <text evidence="10">The sequence shown here is derived from an EMBL/GenBank/DDBJ whole genome shotgun (WGS) entry which is preliminary data.</text>
</comment>
<keyword evidence="3" id="KW-0722">Serine protease inhibitor</keyword>
<evidence type="ECO:0000256" key="4">
    <source>
        <dbReference type="ARBA" id="ARBA00023157"/>
    </source>
</evidence>
<dbReference type="Pfam" id="PF00008">
    <property type="entry name" value="EGF"/>
    <property type="match status" value="1"/>
</dbReference>
<evidence type="ECO:0000256" key="5">
    <source>
        <dbReference type="PROSITE-ProRule" id="PRU00076"/>
    </source>
</evidence>
<feature type="domain" description="EGF-like" evidence="7">
    <location>
        <begin position="84"/>
        <end position="125"/>
    </location>
</feature>
<dbReference type="InterPro" id="IPR036056">
    <property type="entry name" value="Fibrinogen-like_C"/>
</dbReference>
<proteinExistence type="predicted"/>
<evidence type="ECO:0000259" key="9">
    <source>
        <dbReference type="PROSITE" id="PS51406"/>
    </source>
</evidence>
<dbReference type="SUPFAM" id="SSF57567">
    <property type="entry name" value="Serine protease inhibitors"/>
    <property type="match status" value="1"/>
</dbReference>
<dbReference type="PROSITE" id="PS50026">
    <property type="entry name" value="EGF_3"/>
    <property type="match status" value="3"/>
</dbReference>
<dbReference type="Proteomes" id="UP000835052">
    <property type="component" value="Unassembled WGS sequence"/>
</dbReference>
<evidence type="ECO:0000256" key="1">
    <source>
        <dbReference type="ARBA" id="ARBA00022536"/>
    </source>
</evidence>
<dbReference type="Pfam" id="PF07645">
    <property type="entry name" value="EGF_CA"/>
    <property type="match status" value="1"/>
</dbReference>
<dbReference type="Gene3D" id="3.90.215.10">
    <property type="entry name" value="Gamma Fibrinogen, chain A, domain 1"/>
    <property type="match status" value="1"/>
</dbReference>
<dbReference type="PROSITE" id="PS00010">
    <property type="entry name" value="ASX_HYDROXYL"/>
    <property type="match status" value="1"/>
</dbReference>
<dbReference type="PROSITE" id="PS01186">
    <property type="entry name" value="EGF_2"/>
    <property type="match status" value="1"/>
</dbReference>
<dbReference type="AlphaFoldDB" id="A0A8S1GPM7"/>